<dbReference type="SUPFAM" id="SSF46785">
    <property type="entry name" value="Winged helix' DNA-binding domain"/>
    <property type="match status" value="1"/>
</dbReference>
<dbReference type="Gene3D" id="3.40.190.10">
    <property type="entry name" value="Periplasmic binding protein-like II"/>
    <property type="match status" value="2"/>
</dbReference>
<comment type="caution">
    <text evidence="6">The sequence shown here is derived from an EMBL/GenBank/DDBJ whole genome shotgun (WGS) entry which is preliminary data.</text>
</comment>
<dbReference type="Pfam" id="PF00126">
    <property type="entry name" value="HTH_1"/>
    <property type="match status" value="1"/>
</dbReference>
<dbReference type="Pfam" id="PF03466">
    <property type="entry name" value="LysR_substrate"/>
    <property type="match status" value="1"/>
</dbReference>
<keyword evidence="7" id="KW-1185">Reference proteome</keyword>
<evidence type="ECO:0000256" key="1">
    <source>
        <dbReference type="ARBA" id="ARBA00009437"/>
    </source>
</evidence>
<protein>
    <submittedName>
        <fullName evidence="6">LysR substrate-binding domain-containing protein</fullName>
    </submittedName>
</protein>
<evidence type="ECO:0000259" key="5">
    <source>
        <dbReference type="PROSITE" id="PS50931"/>
    </source>
</evidence>
<evidence type="ECO:0000256" key="4">
    <source>
        <dbReference type="ARBA" id="ARBA00023163"/>
    </source>
</evidence>
<dbReference type="Gene3D" id="1.10.10.10">
    <property type="entry name" value="Winged helix-like DNA-binding domain superfamily/Winged helix DNA-binding domain"/>
    <property type="match status" value="1"/>
</dbReference>
<gene>
    <name evidence="6" type="ORF">ACFOW6_17895</name>
</gene>
<dbReference type="RefSeq" id="WP_382423795.1">
    <property type="nucleotide sequence ID" value="NZ_JBHSCW010000016.1"/>
</dbReference>
<feature type="domain" description="HTH lysR-type" evidence="5">
    <location>
        <begin position="8"/>
        <end position="65"/>
    </location>
</feature>
<dbReference type="PANTHER" id="PTHR30537:SF74">
    <property type="entry name" value="HTH-TYPE TRANSCRIPTIONAL REGULATOR TRPI"/>
    <property type="match status" value="1"/>
</dbReference>
<keyword evidence="3" id="KW-0238">DNA-binding</keyword>
<evidence type="ECO:0000313" key="6">
    <source>
        <dbReference type="EMBL" id="MFC4353419.1"/>
    </source>
</evidence>
<sequence length="308" mass="35604">MNEKYRNVPLNPLRAFAIASRHRSFTAAAKHMGITQVAISRQIALLENYLGVKLFERSSRSVKLTEVGRSFGHEIAGLFDDLDRATQRILSNENESTINLRIYPTFAHHWLLPKLTEFTERYPEYRVRLDTVVEPLDFRGTHLDAALQLGHGTWRDAKCRRLFEEEVDVVCSPDYAERFDWFRTSESLDAAELLHAKYRRREWEIWAAEAGVEINHREGMEFDSSLLVYSATKQGFGLAIGQLALLQPELETGELVRPFMRPVTTRSAFYVIWPTMTSVSTKTRRFIDWLLELSGEKPEFFRKGRSSG</sequence>
<dbReference type="PANTHER" id="PTHR30537">
    <property type="entry name" value="HTH-TYPE TRANSCRIPTIONAL REGULATOR"/>
    <property type="match status" value="1"/>
</dbReference>
<dbReference type="CDD" id="cd08432">
    <property type="entry name" value="PBP2_GcdR_TrpI_HvrB_AmpR_like"/>
    <property type="match status" value="1"/>
</dbReference>
<proteinExistence type="inferred from homology"/>
<dbReference type="PRINTS" id="PR00039">
    <property type="entry name" value="HTHLYSR"/>
</dbReference>
<name>A0ABV8USD0_9PROT</name>
<organism evidence="6 7">
    <name type="scientific">Fodinicurvata halophila</name>
    <dbReference type="NCBI Taxonomy" id="1419723"/>
    <lineage>
        <taxon>Bacteria</taxon>
        <taxon>Pseudomonadati</taxon>
        <taxon>Pseudomonadota</taxon>
        <taxon>Alphaproteobacteria</taxon>
        <taxon>Rhodospirillales</taxon>
        <taxon>Rhodovibrionaceae</taxon>
        <taxon>Fodinicurvata</taxon>
    </lineage>
</organism>
<dbReference type="SUPFAM" id="SSF53850">
    <property type="entry name" value="Periplasmic binding protein-like II"/>
    <property type="match status" value="1"/>
</dbReference>
<evidence type="ECO:0000313" key="7">
    <source>
        <dbReference type="Proteomes" id="UP001595799"/>
    </source>
</evidence>
<keyword evidence="4" id="KW-0804">Transcription</keyword>
<dbReference type="Proteomes" id="UP001595799">
    <property type="component" value="Unassembled WGS sequence"/>
</dbReference>
<dbReference type="InterPro" id="IPR036388">
    <property type="entry name" value="WH-like_DNA-bd_sf"/>
</dbReference>
<comment type="similarity">
    <text evidence="1">Belongs to the LysR transcriptional regulatory family.</text>
</comment>
<dbReference type="EMBL" id="JBHSCW010000016">
    <property type="protein sequence ID" value="MFC4353419.1"/>
    <property type="molecule type" value="Genomic_DNA"/>
</dbReference>
<evidence type="ECO:0000256" key="3">
    <source>
        <dbReference type="ARBA" id="ARBA00023125"/>
    </source>
</evidence>
<reference evidence="7" key="1">
    <citation type="journal article" date="2019" name="Int. J. Syst. Evol. Microbiol.">
        <title>The Global Catalogue of Microorganisms (GCM) 10K type strain sequencing project: providing services to taxonomists for standard genome sequencing and annotation.</title>
        <authorList>
            <consortium name="The Broad Institute Genomics Platform"/>
            <consortium name="The Broad Institute Genome Sequencing Center for Infectious Disease"/>
            <person name="Wu L."/>
            <person name="Ma J."/>
        </authorList>
    </citation>
    <scope>NUCLEOTIDE SEQUENCE [LARGE SCALE GENOMIC DNA]</scope>
    <source>
        <strain evidence="7">CECT 8472</strain>
    </source>
</reference>
<dbReference type="InterPro" id="IPR036390">
    <property type="entry name" value="WH_DNA-bd_sf"/>
</dbReference>
<keyword evidence="2" id="KW-0805">Transcription regulation</keyword>
<dbReference type="InterPro" id="IPR058163">
    <property type="entry name" value="LysR-type_TF_proteobact-type"/>
</dbReference>
<accession>A0ABV8USD0</accession>
<dbReference type="InterPro" id="IPR000847">
    <property type="entry name" value="LysR_HTH_N"/>
</dbReference>
<dbReference type="InterPro" id="IPR005119">
    <property type="entry name" value="LysR_subst-bd"/>
</dbReference>
<evidence type="ECO:0000256" key="2">
    <source>
        <dbReference type="ARBA" id="ARBA00023015"/>
    </source>
</evidence>
<dbReference type="PROSITE" id="PS50931">
    <property type="entry name" value="HTH_LYSR"/>
    <property type="match status" value="1"/>
</dbReference>